<dbReference type="InterPro" id="IPR001647">
    <property type="entry name" value="HTH_TetR"/>
</dbReference>
<dbReference type="Pfam" id="PF17920">
    <property type="entry name" value="TetR_C_16"/>
    <property type="match status" value="1"/>
</dbReference>
<protein>
    <submittedName>
        <fullName evidence="4">TetR family transcriptional regulator</fullName>
    </submittedName>
</protein>
<accession>A0ABW1KEX9</accession>
<dbReference type="InterPro" id="IPR036271">
    <property type="entry name" value="Tet_transcr_reg_TetR-rel_C_sf"/>
</dbReference>
<keyword evidence="1 2" id="KW-0238">DNA-binding</keyword>
<sequence length="212" mass="22632">MARRSGRRPGNPDTREAILAAAREVFAERGFDGASIRAIATSAGVDPALVHHYFGTKDQLFVATINIPFDPQEILPQIAVGGMDGIGERLVRTFLRVWDSPAGTAGAALFRSAVNNEWTAKLFREFLVTQVLRRATGLLEIDPAEAPLRSSLVASQMAGLVLVRYILRLEPLASASPDVVVAAVAPNIQRYLAGDLTGLTDPAGASDQLTGQ</sequence>
<dbReference type="InterPro" id="IPR050109">
    <property type="entry name" value="HTH-type_TetR-like_transc_reg"/>
</dbReference>
<feature type="DNA-binding region" description="H-T-H motif" evidence="2">
    <location>
        <begin position="35"/>
        <end position="54"/>
    </location>
</feature>
<dbReference type="Pfam" id="PF00440">
    <property type="entry name" value="TetR_N"/>
    <property type="match status" value="1"/>
</dbReference>
<dbReference type="SUPFAM" id="SSF48498">
    <property type="entry name" value="Tetracyclin repressor-like, C-terminal domain"/>
    <property type="match status" value="1"/>
</dbReference>
<dbReference type="PANTHER" id="PTHR30055:SF235">
    <property type="entry name" value="TRANSCRIPTIONAL REGULATORY PROTEIN"/>
    <property type="match status" value="1"/>
</dbReference>
<dbReference type="Proteomes" id="UP001596203">
    <property type="component" value="Unassembled WGS sequence"/>
</dbReference>
<gene>
    <name evidence="4" type="ORF">ACFP2T_29715</name>
</gene>
<evidence type="ECO:0000256" key="1">
    <source>
        <dbReference type="ARBA" id="ARBA00023125"/>
    </source>
</evidence>
<feature type="domain" description="HTH tetR-type" evidence="3">
    <location>
        <begin position="12"/>
        <end position="72"/>
    </location>
</feature>
<dbReference type="SUPFAM" id="SSF46689">
    <property type="entry name" value="Homeodomain-like"/>
    <property type="match status" value="1"/>
</dbReference>
<dbReference type="RefSeq" id="WP_377427405.1">
    <property type="nucleotide sequence ID" value="NZ_JBHSPR010000032.1"/>
</dbReference>
<evidence type="ECO:0000313" key="4">
    <source>
        <dbReference type="EMBL" id="MFC6020335.1"/>
    </source>
</evidence>
<comment type="caution">
    <text evidence="4">The sequence shown here is derived from an EMBL/GenBank/DDBJ whole genome shotgun (WGS) entry which is preliminary data.</text>
</comment>
<proteinExistence type="predicted"/>
<organism evidence="4 5">
    <name type="scientific">Plantactinospora solaniradicis</name>
    <dbReference type="NCBI Taxonomy" id="1723736"/>
    <lineage>
        <taxon>Bacteria</taxon>
        <taxon>Bacillati</taxon>
        <taxon>Actinomycetota</taxon>
        <taxon>Actinomycetes</taxon>
        <taxon>Micromonosporales</taxon>
        <taxon>Micromonosporaceae</taxon>
        <taxon>Plantactinospora</taxon>
    </lineage>
</organism>
<dbReference type="InterPro" id="IPR041678">
    <property type="entry name" value="TetR_C_16"/>
</dbReference>
<evidence type="ECO:0000259" key="3">
    <source>
        <dbReference type="PROSITE" id="PS50977"/>
    </source>
</evidence>
<name>A0ABW1KEX9_9ACTN</name>
<reference evidence="5" key="1">
    <citation type="journal article" date="2019" name="Int. J. Syst. Evol. Microbiol.">
        <title>The Global Catalogue of Microorganisms (GCM) 10K type strain sequencing project: providing services to taxonomists for standard genome sequencing and annotation.</title>
        <authorList>
            <consortium name="The Broad Institute Genomics Platform"/>
            <consortium name="The Broad Institute Genome Sequencing Center for Infectious Disease"/>
            <person name="Wu L."/>
            <person name="Ma J."/>
        </authorList>
    </citation>
    <scope>NUCLEOTIDE SEQUENCE [LARGE SCALE GENOMIC DNA]</scope>
    <source>
        <strain evidence="5">ZS-35-S2</strain>
    </source>
</reference>
<dbReference type="PROSITE" id="PS50977">
    <property type="entry name" value="HTH_TETR_2"/>
    <property type="match status" value="1"/>
</dbReference>
<dbReference type="PANTHER" id="PTHR30055">
    <property type="entry name" value="HTH-TYPE TRANSCRIPTIONAL REGULATOR RUTR"/>
    <property type="match status" value="1"/>
</dbReference>
<dbReference type="PRINTS" id="PR00455">
    <property type="entry name" value="HTHTETR"/>
</dbReference>
<evidence type="ECO:0000313" key="5">
    <source>
        <dbReference type="Proteomes" id="UP001596203"/>
    </source>
</evidence>
<dbReference type="Gene3D" id="1.10.10.60">
    <property type="entry name" value="Homeodomain-like"/>
    <property type="match status" value="1"/>
</dbReference>
<keyword evidence="5" id="KW-1185">Reference proteome</keyword>
<dbReference type="EMBL" id="JBHSPR010000032">
    <property type="protein sequence ID" value="MFC6020335.1"/>
    <property type="molecule type" value="Genomic_DNA"/>
</dbReference>
<dbReference type="Gene3D" id="1.10.357.10">
    <property type="entry name" value="Tetracycline Repressor, domain 2"/>
    <property type="match status" value="1"/>
</dbReference>
<evidence type="ECO:0000256" key="2">
    <source>
        <dbReference type="PROSITE-ProRule" id="PRU00335"/>
    </source>
</evidence>
<dbReference type="InterPro" id="IPR009057">
    <property type="entry name" value="Homeodomain-like_sf"/>
</dbReference>